<gene>
    <name evidence="2" type="ORF">US91_C0009G0002</name>
</gene>
<dbReference type="Pfam" id="PF15919">
    <property type="entry name" value="HicB_lk_antitox"/>
    <property type="match status" value="1"/>
</dbReference>
<evidence type="ECO:0000259" key="1">
    <source>
        <dbReference type="Pfam" id="PF15919"/>
    </source>
</evidence>
<name>A0A0G0M7Y7_9BACT</name>
<protein>
    <recommendedName>
        <fullName evidence="1">HicB-like antitoxin of toxin-antitoxin system domain-containing protein</fullName>
    </recommendedName>
</protein>
<reference evidence="2 3" key="1">
    <citation type="journal article" date="2015" name="Nature">
        <title>rRNA introns, odd ribosomes, and small enigmatic genomes across a large radiation of phyla.</title>
        <authorList>
            <person name="Brown C.T."/>
            <person name="Hug L.A."/>
            <person name="Thomas B.C."/>
            <person name="Sharon I."/>
            <person name="Castelle C.J."/>
            <person name="Singh A."/>
            <person name="Wilkins M.J."/>
            <person name="Williams K.H."/>
            <person name="Banfield J.F."/>
        </authorList>
    </citation>
    <scope>NUCLEOTIDE SEQUENCE [LARGE SCALE GENOMIC DNA]</scope>
</reference>
<dbReference type="PANTHER" id="PTHR34504">
    <property type="entry name" value="ANTITOXIN HICB"/>
    <property type="match status" value="1"/>
</dbReference>
<dbReference type="InterPro" id="IPR051404">
    <property type="entry name" value="TA_system_antitoxin"/>
</dbReference>
<dbReference type="Gene3D" id="3.30.160.250">
    <property type="match status" value="1"/>
</dbReference>
<comment type="caution">
    <text evidence="2">The sequence shown here is derived from an EMBL/GenBank/DDBJ whole genome shotgun (WGS) entry which is preliminary data.</text>
</comment>
<sequence>MAKSQKILEYPAIFTPNADGGFDVSFPAFPGCVTFGKNFEEARTMAAEILELWLEELSAQKKKIPTYPNRPIIDAIKVSLPVNCKTIYAANYF</sequence>
<dbReference type="AlphaFoldDB" id="A0A0G0M7Y7"/>
<dbReference type="InterPro" id="IPR031807">
    <property type="entry name" value="HicB-like"/>
</dbReference>
<accession>A0A0G0M7Y7</accession>
<organism evidence="2 3">
    <name type="scientific">Candidatus Falkowbacteria bacterium GW2011_GWE1_38_31</name>
    <dbReference type="NCBI Taxonomy" id="1618638"/>
    <lineage>
        <taxon>Bacteria</taxon>
        <taxon>Candidatus Falkowiibacteriota</taxon>
    </lineage>
</organism>
<dbReference type="InterPro" id="IPR035069">
    <property type="entry name" value="TTHA1013/TTHA0281-like"/>
</dbReference>
<dbReference type="Proteomes" id="UP000034022">
    <property type="component" value="Unassembled WGS sequence"/>
</dbReference>
<proteinExistence type="predicted"/>
<evidence type="ECO:0000313" key="2">
    <source>
        <dbReference type="EMBL" id="KKQ69799.1"/>
    </source>
</evidence>
<dbReference type="PANTHER" id="PTHR34504:SF2">
    <property type="entry name" value="UPF0150 PROTEIN SSL0259"/>
    <property type="match status" value="1"/>
</dbReference>
<evidence type="ECO:0000313" key="3">
    <source>
        <dbReference type="Proteomes" id="UP000034022"/>
    </source>
</evidence>
<dbReference type="SUPFAM" id="SSF143100">
    <property type="entry name" value="TTHA1013/TTHA0281-like"/>
    <property type="match status" value="1"/>
</dbReference>
<feature type="domain" description="HicB-like antitoxin of toxin-antitoxin system" evidence="1">
    <location>
        <begin position="10"/>
        <end position="66"/>
    </location>
</feature>
<dbReference type="EMBL" id="LBUU01000009">
    <property type="protein sequence ID" value="KKQ69799.1"/>
    <property type="molecule type" value="Genomic_DNA"/>
</dbReference>